<proteinExistence type="predicted"/>
<gene>
    <name evidence="8" type="ORF">PPNO1_LOCUS4519</name>
</gene>
<feature type="domain" description="Major facilitator superfamily (MFS) profile" evidence="7">
    <location>
        <begin position="37"/>
        <end position="535"/>
    </location>
</feature>
<dbReference type="Pfam" id="PF07690">
    <property type="entry name" value="MFS_1"/>
    <property type="match status" value="1"/>
</dbReference>
<dbReference type="InterPro" id="IPR020846">
    <property type="entry name" value="MFS_dom"/>
</dbReference>
<dbReference type="Proteomes" id="UP000838763">
    <property type="component" value="Unassembled WGS sequence"/>
</dbReference>
<feature type="transmembrane region" description="Helical" evidence="6">
    <location>
        <begin position="508"/>
        <end position="530"/>
    </location>
</feature>
<keyword evidence="2 6" id="KW-0812">Transmembrane</keyword>
<dbReference type="SUPFAM" id="SSF103473">
    <property type="entry name" value="MFS general substrate transporter"/>
    <property type="match status" value="1"/>
</dbReference>
<evidence type="ECO:0000256" key="2">
    <source>
        <dbReference type="ARBA" id="ARBA00022692"/>
    </source>
</evidence>
<feature type="region of interest" description="Disordered" evidence="5">
    <location>
        <begin position="539"/>
        <end position="558"/>
    </location>
</feature>
<dbReference type="AlphaFoldDB" id="A0A9P1M9J6"/>
<name>A0A9P1M9J6_9PEZI</name>
<dbReference type="PROSITE" id="PS50850">
    <property type="entry name" value="MFS"/>
    <property type="match status" value="1"/>
</dbReference>
<accession>A0A9P1M9J6</accession>
<feature type="transmembrane region" description="Helical" evidence="6">
    <location>
        <begin position="141"/>
        <end position="165"/>
    </location>
</feature>
<dbReference type="OrthoDB" id="10021397at2759"/>
<keyword evidence="9" id="KW-1185">Reference proteome</keyword>
<feature type="transmembrane region" description="Helical" evidence="6">
    <location>
        <begin position="338"/>
        <end position="360"/>
    </location>
</feature>
<feature type="transmembrane region" description="Helical" evidence="6">
    <location>
        <begin position="116"/>
        <end position="135"/>
    </location>
</feature>
<feature type="transmembrane region" description="Helical" evidence="6">
    <location>
        <begin position="269"/>
        <end position="289"/>
    </location>
</feature>
<evidence type="ECO:0000256" key="6">
    <source>
        <dbReference type="SAM" id="Phobius"/>
    </source>
</evidence>
<organism evidence="8 9">
    <name type="scientific">Parascedosporium putredinis</name>
    <dbReference type="NCBI Taxonomy" id="1442378"/>
    <lineage>
        <taxon>Eukaryota</taxon>
        <taxon>Fungi</taxon>
        <taxon>Dikarya</taxon>
        <taxon>Ascomycota</taxon>
        <taxon>Pezizomycotina</taxon>
        <taxon>Sordariomycetes</taxon>
        <taxon>Hypocreomycetidae</taxon>
        <taxon>Microascales</taxon>
        <taxon>Microascaceae</taxon>
        <taxon>Parascedosporium</taxon>
    </lineage>
</organism>
<evidence type="ECO:0000256" key="5">
    <source>
        <dbReference type="SAM" id="MobiDB-lite"/>
    </source>
</evidence>
<feature type="region of interest" description="Disordered" evidence="5">
    <location>
        <begin position="1"/>
        <end position="45"/>
    </location>
</feature>
<dbReference type="InterPro" id="IPR036259">
    <property type="entry name" value="MFS_trans_sf"/>
</dbReference>
<dbReference type="GO" id="GO:0005886">
    <property type="term" value="C:plasma membrane"/>
    <property type="evidence" value="ECO:0007669"/>
    <property type="project" value="TreeGrafter"/>
</dbReference>
<dbReference type="PANTHER" id="PTHR23501:SF153">
    <property type="entry name" value="AFLATOXIN EFFLUX PUMP, PUTATIVE-RELATED"/>
    <property type="match status" value="1"/>
</dbReference>
<evidence type="ECO:0000259" key="7">
    <source>
        <dbReference type="PROSITE" id="PS50850"/>
    </source>
</evidence>
<feature type="transmembrane region" description="Helical" evidence="6">
    <location>
        <begin position="177"/>
        <end position="200"/>
    </location>
</feature>
<feature type="region of interest" description="Disordered" evidence="5">
    <location>
        <begin position="233"/>
        <end position="254"/>
    </location>
</feature>
<protein>
    <recommendedName>
        <fullName evidence="7">Major facilitator superfamily (MFS) profile domain-containing protein</fullName>
    </recommendedName>
</protein>
<sequence>MGISKTPEGNALPLSSDAKEPSPSAVAGSDPPGTPRIGNGASDDKVPSVLDEASIEDPAHYPKGDRLIIATAIPEITDAFGSVTDVGWYGSAYMLTNGALQLTYGKLYTFWNIKTVFLVTVLLFEIGSALCGAAIGSSMFIAGRAIAGAGSAGLFSGCIVILVNAMPLRKRPIMQSLFGAVFGIASVVGPLVGGALTTHVTWRWCFYINLPFGAVAIAVIFFCLKVPKSTAEADQDRAGPSSDHTSEEAGLQAKPAQSGVWSKVRQLDFVGMTAFIPGIVCLLLALQWGCQWNSGVIIALFVVAGVLLVAFCVIQALLPDTATIPPRVITSTRSIPAATMITICIGSHMMIMVYFLPIWFQAILGATAVDSGGPLPPASLRGVSHRRCRLRVPHDPDPESGPAKWIGYQVLYGFGLGFSFQVPNLAAQTVLPHIDVPVGTALMIFGQQLGGSIFVSVGQSVFSSELLKRLSGVEGFDVNLLSDTGATTLIESVPTDLRSRVIKEYNGALSRVFMIGLIMASLAIPFALAMEWRSVKEKPKGGVEEVGVGRDETEEKSG</sequence>
<feature type="transmembrane region" description="Helical" evidence="6">
    <location>
        <begin position="206"/>
        <end position="224"/>
    </location>
</feature>
<feature type="transmembrane region" description="Helical" evidence="6">
    <location>
        <begin position="295"/>
        <end position="318"/>
    </location>
</feature>
<dbReference type="EMBL" id="CALLCH030000012">
    <property type="protein sequence ID" value="CAI4214791.1"/>
    <property type="molecule type" value="Genomic_DNA"/>
</dbReference>
<comment type="subcellular location">
    <subcellularLocation>
        <location evidence="1">Membrane</location>
        <topology evidence="1">Multi-pass membrane protein</topology>
    </subcellularLocation>
</comment>
<dbReference type="Gene3D" id="1.20.1250.20">
    <property type="entry name" value="MFS general substrate transporter like domains"/>
    <property type="match status" value="1"/>
</dbReference>
<evidence type="ECO:0000256" key="1">
    <source>
        <dbReference type="ARBA" id="ARBA00004141"/>
    </source>
</evidence>
<evidence type="ECO:0000256" key="3">
    <source>
        <dbReference type="ARBA" id="ARBA00022989"/>
    </source>
</evidence>
<dbReference type="GO" id="GO:0022857">
    <property type="term" value="F:transmembrane transporter activity"/>
    <property type="evidence" value="ECO:0007669"/>
    <property type="project" value="InterPro"/>
</dbReference>
<evidence type="ECO:0000256" key="4">
    <source>
        <dbReference type="ARBA" id="ARBA00023136"/>
    </source>
</evidence>
<keyword evidence="3 6" id="KW-1133">Transmembrane helix</keyword>
<keyword evidence="4 6" id="KW-0472">Membrane</keyword>
<comment type="caution">
    <text evidence="8">The sequence shown here is derived from an EMBL/GenBank/DDBJ whole genome shotgun (WGS) entry which is preliminary data.</text>
</comment>
<dbReference type="CDD" id="cd17502">
    <property type="entry name" value="MFS_Azr1_MDR_like"/>
    <property type="match status" value="1"/>
</dbReference>
<evidence type="ECO:0000313" key="8">
    <source>
        <dbReference type="EMBL" id="CAI4214791.1"/>
    </source>
</evidence>
<evidence type="ECO:0000313" key="9">
    <source>
        <dbReference type="Proteomes" id="UP000838763"/>
    </source>
</evidence>
<reference evidence="8" key="1">
    <citation type="submission" date="2022-11" db="EMBL/GenBank/DDBJ databases">
        <authorList>
            <person name="Scott C."/>
            <person name="Bruce N."/>
        </authorList>
    </citation>
    <scope>NUCLEOTIDE SEQUENCE</scope>
</reference>
<dbReference type="InterPro" id="IPR011701">
    <property type="entry name" value="MFS"/>
</dbReference>
<dbReference type="PANTHER" id="PTHR23501">
    <property type="entry name" value="MAJOR FACILITATOR SUPERFAMILY"/>
    <property type="match status" value="1"/>
</dbReference>